<protein>
    <submittedName>
        <fullName evidence="1">TIGR02996 domain-containing protein</fullName>
    </submittedName>
</protein>
<dbReference type="SUPFAM" id="SSF52047">
    <property type="entry name" value="RNI-like"/>
    <property type="match status" value="1"/>
</dbReference>
<dbReference type="Gene3D" id="3.80.10.10">
    <property type="entry name" value="Ribonuclease Inhibitor"/>
    <property type="match status" value="1"/>
</dbReference>
<dbReference type="Proteomes" id="UP000676565">
    <property type="component" value="Unassembled WGS sequence"/>
</dbReference>
<dbReference type="Pfam" id="PF13516">
    <property type="entry name" value="LRR_6"/>
    <property type="match status" value="1"/>
</dbReference>
<keyword evidence="2" id="KW-1185">Reference proteome</keyword>
<gene>
    <name evidence="1" type="ORF">J8F10_34340</name>
</gene>
<dbReference type="NCBIfam" id="TIGR02996">
    <property type="entry name" value="rpt_mate_G_obs"/>
    <property type="match status" value="1"/>
</dbReference>
<organism evidence="1 2">
    <name type="scientific">Gemmata palustris</name>
    <dbReference type="NCBI Taxonomy" id="2822762"/>
    <lineage>
        <taxon>Bacteria</taxon>
        <taxon>Pseudomonadati</taxon>
        <taxon>Planctomycetota</taxon>
        <taxon>Planctomycetia</taxon>
        <taxon>Gemmatales</taxon>
        <taxon>Gemmataceae</taxon>
        <taxon>Gemmata</taxon>
    </lineage>
</organism>
<proteinExistence type="predicted"/>
<evidence type="ECO:0000313" key="2">
    <source>
        <dbReference type="Proteomes" id="UP000676565"/>
    </source>
</evidence>
<accession>A0ABS5C2Y0</accession>
<dbReference type="InterPro" id="IPR014338">
    <property type="entry name" value="CHP02996_rpt-companion-dom"/>
</dbReference>
<dbReference type="EMBL" id="JAGKQQ010000001">
    <property type="protein sequence ID" value="MBP3960336.1"/>
    <property type="molecule type" value="Genomic_DNA"/>
</dbReference>
<comment type="caution">
    <text evidence="1">The sequence shown here is derived from an EMBL/GenBank/DDBJ whole genome shotgun (WGS) entry which is preliminary data.</text>
</comment>
<name>A0ABS5C2Y0_9BACT</name>
<evidence type="ECO:0000313" key="1">
    <source>
        <dbReference type="EMBL" id="MBP3960336.1"/>
    </source>
</evidence>
<dbReference type="RefSeq" id="WP_210661579.1">
    <property type="nucleotide sequence ID" value="NZ_JAGKQQ010000001.1"/>
</dbReference>
<dbReference type="InterPro" id="IPR032675">
    <property type="entry name" value="LRR_dom_sf"/>
</dbReference>
<dbReference type="InterPro" id="IPR001611">
    <property type="entry name" value="Leu-rich_rpt"/>
</dbReference>
<reference evidence="1 2" key="1">
    <citation type="submission" date="2021-04" db="EMBL/GenBank/DDBJ databases">
        <authorList>
            <person name="Ivanova A."/>
        </authorList>
    </citation>
    <scope>NUCLEOTIDE SEQUENCE [LARGE SCALE GENOMIC DNA]</scope>
    <source>
        <strain evidence="1 2">G18</strain>
    </source>
</reference>
<sequence>MNEREALLRAICDNPDDDTPRLVFADWLQEHGDEAQAEFIRTQIAVARGSTDTVLKERESVLLAAHGEKWSEPLRSLGFALVAYQKPTLRSFQGIEYRRGFPYGVQINEEKEAFADRAVELFRCAPIQRIAFYHQWDYHKLAACSKLLQVRELSLDRSGYETPELAVFFGSKFLKNLVRLELIADDDNGHLELDGIELLSKTRSLPALRHLDLSHNWCNWESADGTDWIAKLLKGRLVKRLESLWLRSTLLASTGVELLVSSKQLNSVRHLNLSGNCISPRGLQILASSPNLQSLSVLDLRENRYDDDDGPEFTNCPPETRQLLETRFGNGLLLDGEQEPHPLP</sequence>